<dbReference type="InterPro" id="IPR053151">
    <property type="entry name" value="RNase_H-like"/>
</dbReference>
<proteinExistence type="predicted"/>
<accession>A0A0G0JJ91</accession>
<dbReference type="EMBL" id="LBUP01000002">
    <property type="protein sequence ID" value="KKQ66917.1"/>
    <property type="molecule type" value="Genomic_DNA"/>
</dbReference>
<organism evidence="2 3">
    <name type="scientific">Candidatus Daviesbacteria bacterium GW2011_GWA2_38_24</name>
    <dbReference type="NCBI Taxonomy" id="1618422"/>
    <lineage>
        <taxon>Bacteria</taxon>
        <taxon>Candidatus Daviesiibacteriota</taxon>
    </lineage>
</organism>
<comment type="caution">
    <text evidence="2">The sequence shown here is derived from an EMBL/GenBank/DDBJ whole genome shotgun (WGS) entry which is preliminary data.</text>
</comment>
<gene>
    <name evidence="2" type="ORF">US86_C0002G0034</name>
</gene>
<evidence type="ECO:0000313" key="2">
    <source>
        <dbReference type="EMBL" id="KKQ66917.1"/>
    </source>
</evidence>
<dbReference type="GO" id="GO:0003676">
    <property type="term" value="F:nucleic acid binding"/>
    <property type="evidence" value="ECO:0007669"/>
    <property type="project" value="InterPro"/>
</dbReference>
<dbReference type="Pfam" id="PF13456">
    <property type="entry name" value="RVT_3"/>
    <property type="match status" value="1"/>
</dbReference>
<dbReference type="InterPro" id="IPR012337">
    <property type="entry name" value="RNaseH-like_sf"/>
</dbReference>
<dbReference type="PANTHER" id="PTHR47723">
    <property type="entry name" value="OS05G0353850 PROTEIN"/>
    <property type="match status" value="1"/>
</dbReference>
<reference evidence="2 3" key="1">
    <citation type="journal article" date="2015" name="Nature">
        <title>rRNA introns, odd ribosomes, and small enigmatic genomes across a large radiation of phyla.</title>
        <authorList>
            <person name="Brown C.T."/>
            <person name="Hug L.A."/>
            <person name="Thomas B.C."/>
            <person name="Sharon I."/>
            <person name="Castelle C.J."/>
            <person name="Singh A."/>
            <person name="Wilkins M.J."/>
            <person name="Williams K.H."/>
            <person name="Banfield J.F."/>
        </authorList>
    </citation>
    <scope>NUCLEOTIDE SEQUENCE [LARGE SCALE GENOMIC DNA]</scope>
</reference>
<dbReference type="PATRIC" id="fig|1618422.5.peg.473"/>
<dbReference type="GO" id="GO:0004523">
    <property type="term" value="F:RNA-DNA hybrid ribonuclease activity"/>
    <property type="evidence" value="ECO:0007669"/>
    <property type="project" value="InterPro"/>
</dbReference>
<dbReference type="PANTHER" id="PTHR47723:SF24">
    <property type="entry name" value="RNASE H TYPE-1 DOMAIN-CONTAINING PROTEIN"/>
    <property type="match status" value="1"/>
</dbReference>
<dbReference type="AlphaFoldDB" id="A0A0G0JJ91"/>
<dbReference type="Proteomes" id="UP000034235">
    <property type="component" value="Unassembled WGS sequence"/>
</dbReference>
<protein>
    <submittedName>
        <fullName evidence="2">Ribonuclease H</fullName>
    </submittedName>
</protein>
<dbReference type="SUPFAM" id="SSF53098">
    <property type="entry name" value="Ribonuclease H-like"/>
    <property type="match status" value="1"/>
</dbReference>
<dbReference type="Gene3D" id="3.30.420.10">
    <property type="entry name" value="Ribonuclease H-like superfamily/Ribonuclease H"/>
    <property type="match status" value="1"/>
</dbReference>
<evidence type="ECO:0000259" key="1">
    <source>
        <dbReference type="PROSITE" id="PS50879"/>
    </source>
</evidence>
<dbReference type="InterPro" id="IPR036397">
    <property type="entry name" value="RNaseH_sf"/>
</dbReference>
<sequence>MNLVINTDGASRGNPGPASIGFIIKTDSGVILHQEGKAIGEATNNVAEYTAVFKALEYVKKYLSKKPINGISFFLDSMLVVEQLSGRYKIKNNHLKSIFDQVKSLELELGKITYTHVPREQNFIADRLANKALDDAK</sequence>
<dbReference type="PROSITE" id="PS50879">
    <property type="entry name" value="RNASE_H_1"/>
    <property type="match status" value="1"/>
</dbReference>
<evidence type="ECO:0000313" key="3">
    <source>
        <dbReference type="Proteomes" id="UP000034235"/>
    </source>
</evidence>
<dbReference type="InterPro" id="IPR002156">
    <property type="entry name" value="RNaseH_domain"/>
</dbReference>
<feature type="domain" description="RNase H type-1" evidence="1">
    <location>
        <begin position="1"/>
        <end position="134"/>
    </location>
</feature>
<dbReference type="CDD" id="cd09279">
    <property type="entry name" value="RNase_HI_like"/>
    <property type="match status" value="1"/>
</dbReference>
<name>A0A0G0JJ91_9BACT</name>